<gene>
    <name evidence="1" type="ORF">C5O19_07070</name>
</gene>
<comment type="caution">
    <text evidence="1">The sequence shown here is derived from an EMBL/GenBank/DDBJ whole genome shotgun (WGS) entry which is preliminary data.</text>
</comment>
<dbReference type="Proteomes" id="UP000239590">
    <property type="component" value="Unassembled WGS sequence"/>
</dbReference>
<reference evidence="2" key="1">
    <citation type="submission" date="2018-02" db="EMBL/GenBank/DDBJ databases">
        <title>Genome sequencing of Solimonas sp. HR-BB.</title>
        <authorList>
            <person name="Lee Y."/>
            <person name="Jeon C.O."/>
        </authorList>
    </citation>
    <scope>NUCLEOTIDE SEQUENCE [LARGE SCALE GENOMIC DNA]</scope>
    <source>
        <strain evidence="2">HR-U</strain>
    </source>
</reference>
<organism evidence="1 2">
    <name type="scientific">Siphonobacter curvatus</name>
    <dbReference type="NCBI Taxonomy" id="2094562"/>
    <lineage>
        <taxon>Bacteria</taxon>
        <taxon>Pseudomonadati</taxon>
        <taxon>Bacteroidota</taxon>
        <taxon>Cytophagia</taxon>
        <taxon>Cytophagales</taxon>
        <taxon>Cytophagaceae</taxon>
        <taxon>Siphonobacter</taxon>
    </lineage>
</organism>
<sequence>MLQQLGQLLRVARSCQPNFAHLSLGAKMPRLRNRLIRINQENGSLADELNMYTRQYGRREEETNQAELYPTSNQMDWNEELEVCERGTVSLMDAFESVMQHRCLMAFPELYKNLHQHREQASDNLNWLRTMRTA</sequence>
<proteinExistence type="predicted"/>
<dbReference type="EMBL" id="PTRA01000001">
    <property type="protein sequence ID" value="PQA59407.1"/>
    <property type="molecule type" value="Genomic_DNA"/>
</dbReference>
<evidence type="ECO:0000313" key="2">
    <source>
        <dbReference type="Proteomes" id="UP000239590"/>
    </source>
</evidence>
<evidence type="ECO:0000313" key="1">
    <source>
        <dbReference type="EMBL" id="PQA59407.1"/>
    </source>
</evidence>
<name>A0A2S7INW0_9BACT</name>
<dbReference type="AlphaFoldDB" id="A0A2S7INW0"/>
<accession>A0A2S7INW0</accession>
<protein>
    <submittedName>
        <fullName evidence="1">Uncharacterized protein</fullName>
    </submittedName>
</protein>
<keyword evidence="2" id="KW-1185">Reference proteome</keyword>
<dbReference type="OrthoDB" id="963974at2"/>